<accession>A2Q501</accession>
<sequence length="50" mass="5951">MDGGATRVSVLRTVEEERENIEEKRKWFEQGRREGIGNPWVFWSFCTYIG</sequence>
<organism evidence="1">
    <name type="scientific">Medicago truncatula</name>
    <name type="common">Barrel medic</name>
    <name type="synonym">Medicago tribuloides</name>
    <dbReference type="NCBI Taxonomy" id="3880"/>
    <lineage>
        <taxon>Eukaryota</taxon>
        <taxon>Viridiplantae</taxon>
        <taxon>Streptophyta</taxon>
        <taxon>Embryophyta</taxon>
        <taxon>Tracheophyta</taxon>
        <taxon>Spermatophyta</taxon>
        <taxon>Magnoliopsida</taxon>
        <taxon>eudicotyledons</taxon>
        <taxon>Gunneridae</taxon>
        <taxon>Pentapetalae</taxon>
        <taxon>rosids</taxon>
        <taxon>fabids</taxon>
        <taxon>Fabales</taxon>
        <taxon>Fabaceae</taxon>
        <taxon>Papilionoideae</taxon>
        <taxon>50 kb inversion clade</taxon>
        <taxon>NPAAA clade</taxon>
        <taxon>Hologalegina</taxon>
        <taxon>IRL clade</taxon>
        <taxon>Trifolieae</taxon>
        <taxon>Medicago</taxon>
    </lineage>
</organism>
<dbReference type="EMBL" id="AC158497">
    <property type="protein sequence ID" value="ABN08702.1"/>
    <property type="molecule type" value="Genomic_DNA"/>
</dbReference>
<dbReference type="AlphaFoldDB" id="A2Q501"/>
<reference evidence="1" key="2">
    <citation type="submission" date="2007-03" db="EMBL/GenBank/DDBJ databases">
        <authorList>
            <consortium name="The International Medicago Genome Annotation Group"/>
        </authorList>
    </citation>
    <scope>NUCLEOTIDE SEQUENCE</scope>
</reference>
<gene>
    <name evidence="1" type="ORF">MtrDRAFT_AC158497g2v2</name>
</gene>
<reference evidence="1" key="1">
    <citation type="submission" date="2005-04" db="EMBL/GenBank/DDBJ databases">
        <authorList>
            <person name="Town C.D."/>
        </authorList>
    </citation>
    <scope>NUCLEOTIDE SEQUENCE</scope>
</reference>
<name>A2Q501_MEDTR</name>
<protein>
    <submittedName>
        <fullName evidence="1">Uncharacterized protein</fullName>
    </submittedName>
</protein>
<evidence type="ECO:0000313" key="1">
    <source>
        <dbReference type="EMBL" id="ABN08702.1"/>
    </source>
</evidence>
<proteinExistence type="predicted"/>